<feature type="transmembrane region" description="Helical" evidence="6">
    <location>
        <begin position="375"/>
        <end position="398"/>
    </location>
</feature>
<dbReference type="GO" id="GO:0005886">
    <property type="term" value="C:plasma membrane"/>
    <property type="evidence" value="ECO:0007669"/>
    <property type="project" value="UniProtKB-SubCell"/>
</dbReference>
<dbReference type="InterPro" id="IPR025857">
    <property type="entry name" value="MacB_PCD"/>
</dbReference>
<reference evidence="9 10" key="1">
    <citation type="submission" date="2015-07" db="EMBL/GenBank/DDBJ databases">
        <title>The draft genome sequence of Leadbetterella sp. JN14-9.</title>
        <authorList>
            <person name="Liu Y."/>
            <person name="Du J."/>
            <person name="Shao Z."/>
        </authorList>
    </citation>
    <scope>NUCLEOTIDE SEQUENCE [LARGE SCALE GENOMIC DNA]</scope>
    <source>
        <strain evidence="9 10">JN14-9</strain>
    </source>
</reference>
<evidence type="ECO:0000256" key="6">
    <source>
        <dbReference type="SAM" id="Phobius"/>
    </source>
</evidence>
<dbReference type="Pfam" id="PF12704">
    <property type="entry name" value="MacB_PCD"/>
    <property type="match status" value="2"/>
</dbReference>
<accession>A0A0P7C1V1</accession>
<dbReference type="PANTHER" id="PTHR30572">
    <property type="entry name" value="MEMBRANE COMPONENT OF TRANSPORTER-RELATED"/>
    <property type="match status" value="1"/>
</dbReference>
<feature type="transmembrane region" description="Helical" evidence="6">
    <location>
        <begin position="424"/>
        <end position="444"/>
    </location>
</feature>
<dbReference type="Proteomes" id="UP000050454">
    <property type="component" value="Unassembled WGS sequence"/>
</dbReference>
<name>A0A0P7C1V1_9BACT</name>
<feature type="transmembrane region" description="Helical" evidence="6">
    <location>
        <begin position="709"/>
        <end position="734"/>
    </location>
</feature>
<dbReference type="RefSeq" id="WP_055150157.1">
    <property type="nucleotide sequence ID" value="NZ_JXSZ01000012.1"/>
</dbReference>
<comment type="subcellular location">
    <subcellularLocation>
        <location evidence="1">Cell membrane</location>
        <topology evidence="1">Multi-pass membrane protein</topology>
    </subcellularLocation>
</comment>
<evidence type="ECO:0000256" key="2">
    <source>
        <dbReference type="ARBA" id="ARBA00022475"/>
    </source>
</evidence>
<dbReference type="STRING" id="1605367.AFM12_15980"/>
<proteinExistence type="predicted"/>
<evidence type="ECO:0000256" key="3">
    <source>
        <dbReference type="ARBA" id="ARBA00022692"/>
    </source>
</evidence>
<dbReference type="AlphaFoldDB" id="A0A0P7C1V1"/>
<protein>
    <recommendedName>
        <fullName evidence="11">ABC transporter permease</fullName>
    </recommendedName>
</protein>
<feature type="transmembrane region" description="Helical" evidence="6">
    <location>
        <begin position="754"/>
        <end position="775"/>
    </location>
</feature>
<feature type="domain" description="MacB-like periplasmic core" evidence="8">
    <location>
        <begin position="435"/>
        <end position="633"/>
    </location>
</feature>
<evidence type="ECO:0000256" key="5">
    <source>
        <dbReference type="ARBA" id="ARBA00023136"/>
    </source>
</evidence>
<feature type="transmembrane region" description="Helical" evidence="6">
    <location>
        <begin position="284"/>
        <end position="305"/>
    </location>
</feature>
<feature type="domain" description="ABC3 transporter permease C-terminal" evidence="7">
    <location>
        <begin position="289"/>
        <end position="402"/>
    </location>
</feature>
<dbReference type="OrthoDB" id="5933722at2"/>
<feature type="domain" description="MacB-like periplasmic core" evidence="8">
    <location>
        <begin position="20"/>
        <end position="232"/>
    </location>
</feature>
<dbReference type="PANTHER" id="PTHR30572:SF18">
    <property type="entry name" value="ABC-TYPE MACROLIDE FAMILY EXPORT SYSTEM PERMEASE COMPONENT 2"/>
    <property type="match status" value="1"/>
</dbReference>
<comment type="caution">
    <text evidence="9">The sequence shown here is derived from an EMBL/GenBank/DDBJ whole genome shotgun (WGS) entry which is preliminary data.</text>
</comment>
<evidence type="ECO:0000313" key="10">
    <source>
        <dbReference type="Proteomes" id="UP000050454"/>
    </source>
</evidence>
<dbReference type="Pfam" id="PF02687">
    <property type="entry name" value="FtsX"/>
    <property type="match status" value="2"/>
</dbReference>
<evidence type="ECO:0000259" key="7">
    <source>
        <dbReference type="Pfam" id="PF02687"/>
    </source>
</evidence>
<gene>
    <name evidence="9" type="ORF">AFM12_15980</name>
</gene>
<feature type="domain" description="ABC3 transporter permease C-terminal" evidence="7">
    <location>
        <begin position="668"/>
        <end position="782"/>
    </location>
</feature>
<evidence type="ECO:0008006" key="11">
    <source>
        <dbReference type="Google" id="ProtNLM"/>
    </source>
</evidence>
<dbReference type="InterPro" id="IPR050250">
    <property type="entry name" value="Macrolide_Exporter_MacB"/>
</dbReference>
<feature type="transmembrane region" description="Helical" evidence="6">
    <location>
        <begin position="665"/>
        <end position="688"/>
    </location>
</feature>
<keyword evidence="2" id="KW-1003">Cell membrane</keyword>
<evidence type="ECO:0000313" key="9">
    <source>
        <dbReference type="EMBL" id="KPM47294.1"/>
    </source>
</evidence>
<organism evidence="9 10">
    <name type="scientific">Jiulongibacter sediminis</name>
    <dbReference type="NCBI Taxonomy" id="1605367"/>
    <lineage>
        <taxon>Bacteria</taxon>
        <taxon>Pseudomonadati</taxon>
        <taxon>Bacteroidota</taxon>
        <taxon>Cytophagia</taxon>
        <taxon>Cytophagales</taxon>
        <taxon>Leadbetterellaceae</taxon>
        <taxon>Jiulongibacter</taxon>
    </lineage>
</organism>
<feature type="transmembrane region" description="Helical" evidence="6">
    <location>
        <begin position="21"/>
        <end position="41"/>
    </location>
</feature>
<keyword evidence="10" id="KW-1185">Reference proteome</keyword>
<sequence>MLKNYIKIAWRNLSKHKLFSFINIVGLGIAIPFVLLALIQLQSSYEFDNFHQDTDRLVRVITDDISKEGIVTSCASSPYALSDKLKSELSGVENATKVVRDFGWVLSNRLKTQNVNTIYTEPQFFDMFNFPLEQGAYPSEPNTLVLSNEMADRFFGDANPVGKSLEHQDLGSFRITGVLKEYKTKTQFKSDVMVSMSTFDKFKAEQSEEEKWSVLDSHTFLKTVEGTDLKKLNIGLEQIANQASKSFLLKVDKQIELFAQPFDSISPARTILENNPYVEDFRDILFNFSIPLMILLLAAFNYVNLTLARSLSRSKEVGVRKVMGAVRSQLIGQFLSEAVIISFFSLLIGLFLLWVAKNNLHVGWITWEVDHPWAIILSFAMFTLFLGLLAGISPAAILSRFQPAKVLKGELSPASFGKIGFRRVLMVIQFTVTLGFVFVIGHLINQFEYMATENENFNRKGIYNLSLKEGTNDFFHSEILSMNEVQRLGYVSQVFGNMPARVGLGREPDAEKKQSFYYAADAAFIDNMELNFLAGENLPSSQRDSSGGFVVINEKAVDALLLGSPEEAIGQQVYLETDQPLIISGVIKNFCHFNYQYQILPVVFQYNPQAFRVAAIRTNEMVDQANFEDKLDAVWNKEYPYDEAHGSWLADDLYERYYPVEDMKIMGITSVIIFVIALMGMLGMLIYTTEKRVKEIGIRKVMGAEIRQIIVMFAWSFLKLLLVASAIAVPFGVFFGLFMNVQLFKFNGGLNYGYMTFILLTVLLIAGGAVGFFSYKSATVNPVKSLRNE</sequence>
<evidence type="ECO:0000256" key="1">
    <source>
        <dbReference type="ARBA" id="ARBA00004651"/>
    </source>
</evidence>
<keyword evidence="3 6" id="KW-0812">Transmembrane</keyword>
<evidence type="ECO:0000259" key="8">
    <source>
        <dbReference type="Pfam" id="PF12704"/>
    </source>
</evidence>
<dbReference type="InterPro" id="IPR003838">
    <property type="entry name" value="ABC3_permease_C"/>
</dbReference>
<feature type="transmembrane region" description="Helical" evidence="6">
    <location>
        <begin position="330"/>
        <end position="355"/>
    </location>
</feature>
<dbReference type="EMBL" id="LGTQ01000012">
    <property type="protein sequence ID" value="KPM47294.1"/>
    <property type="molecule type" value="Genomic_DNA"/>
</dbReference>
<keyword evidence="5 6" id="KW-0472">Membrane</keyword>
<evidence type="ECO:0000256" key="4">
    <source>
        <dbReference type="ARBA" id="ARBA00022989"/>
    </source>
</evidence>
<dbReference type="GO" id="GO:0022857">
    <property type="term" value="F:transmembrane transporter activity"/>
    <property type="evidence" value="ECO:0007669"/>
    <property type="project" value="TreeGrafter"/>
</dbReference>
<keyword evidence="4 6" id="KW-1133">Transmembrane helix</keyword>